<sequence length="251" mass="29431">MWITGAKFETCKLFSFGRNLFRINASYDKESSHCYRCFRGCCSTGTDSGEWRLFWKKLEDVPILQLNLKHRSFSVMDCYSTGTESRAWKLLWKELEAVALLELNRKRVNFFERNSFRINASYNKESRYYCCCFGGCCSTGTDSEALRLFWKKLEDSMEAVVEGIGGCCSTGADSKTRQLFSFERNSFSNNAYYDKESRYYCCCFGDCYSTGTDSEALRFFWKKLEDVLILQLSRNHRSSFVRGWKLLFYWS</sequence>
<evidence type="ECO:0000313" key="1">
    <source>
        <dbReference type="WBParaSite" id="SSTP_0001283800.1"/>
    </source>
</evidence>
<dbReference type="AlphaFoldDB" id="A0A0K0ETR2"/>
<name>A0A0K0ETR2_STRER</name>
<reference evidence="1" key="1">
    <citation type="submission" date="2015-08" db="UniProtKB">
        <authorList>
            <consortium name="WormBaseParasite"/>
        </authorList>
    </citation>
    <scope>IDENTIFICATION</scope>
</reference>
<protein>
    <submittedName>
        <fullName evidence="1">Uncharacterized protein</fullName>
    </submittedName>
</protein>
<accession>A0A0K0ETR2</accession>
<proteinExistence type="predicted"/>
<dbReference type="WBParaSite" id="SSTP_0001283800.1">
    <property type="protein sequence ID" value="SSTP_0001283800.1"/>
    <property type="gene ID" value="SSTP_0001283800"/>
</dbReference>
<organism evidence="1">
    <name type="scientific">Strongyloides stercoralis</name>
    <name type="common">Threadworm</name>
    <dbReference type="NCBI Taxonomy" id="6248"/>
    <lineage>
        <taxon>Eukaryota</taxon>
        <taxon>Metazoa</taxon>
        <taxon>Ecdysozoa</taxon>
        <taxon>Nematoda</taxon>
        <taxon>Chromadorea</taxon>
        <taxon>Rhabditida</taxon>
        <taxon>Tylenchina</taxon>
        <taxon>Panagrolaimomorpha</taxon>
        <taxon>Strongyloidoidea</taxon>
        <taxon>Strongyloididae</taxon>
        <taxon>Strongyloides</taxon>
    </lineage>
</organism>